<keyword evidence="2" id="KW-0489">Methyltransferase</keyword>
<keyword evidence="1" id="KW-0732">Signal</keyword>
<dbReference type="GO" id="GO:0008168">
    <property type="term" value="F:methyltransferase activity"/>
    <property type="evidence" value="ECO:0007669"/>
    <property type="project" value="UniProtKB-KW"/>
</dbReference>
<dbReference type="InterPro" id="IPR029063">
    <property type="entry name" value="SAM-dependent_MTases_sf"/>
</dbReference>
<dbReference type="SUPFAM" id="SSF53335">
    <property type="entry name" value="S-adenosyl-L-methionine-dependent methyltransferases"/>
    <property type="match status" value="1"/>
</dbReference>
<dbReference type="RefSeq" id="WP_257594971.1">
    <property type="nucleotide sequence ID" value="NZ_JANKHH010000003.1"/>
</dbReference>
<proteinExistence type="predicted"/>
<dbReference type="Proteomes" id="UP001206067">
    <property type="component" value="Unassembled WGS sequence"/>
</dbReference>
<protein>
    <submittedName>
        <fullName evidence="2">Methyltransferase</fullName>
    </submittedName>
</protein>
<dbReference type="GO" id="GO:0032259">
    <property type="term" value="P:methylation"/>
    <property type="evidence" value="ECO:0007669"/>
    <property type="project" value="UniProtKB-KW"/>
</dbReference>
<dbReference type="EMBL" id="JANKHH010000003">
    <property type="protein sequence ID" value="MCR2833204.1"/>
    <property type="molecule type" value="Genomic_DNA"/>
</dbReference>
<evidence type="ECO:0000256" key="1">
    <source>
        <dbReference type="SAM" id="SignalP"/>
    </source>
</evidence>
<organism evidence="2 3">
    <name type="scientific">Parerythrobacter lacustris</name>
    <dbReference type="NCBI Taxonomy" id="2969984"/>
    <lineage>
        <taxon>Bacteria</taxon>
        <taxon>Pseudomonadati</taxon>
        <taxon>Pseudomonadota</taxon>
        <taxon>Alphaproteobacteria</taxon>
        <taxon>Sphingomonadales</taxon>
        <taxon>Erythrobacteraceae</taxon>
        <taxon>Parerythrobacter</taxon>
    </lineage>
</organism>
<dbReference type="PIRSF" id="PIRSF031679">
    <property type="entry name" value="Mtase_Alr7345_prd"/>
    <property type="match status" value="1"/>
</dbReference>
<feature type="signal peptide" evidence="1">
    <location>
        <begin position="1"/>
        <end position="22"/>
    </location>
</feature>
<dbReference type="Gene3D" id="3.40.50.150">
    <property type="entry name" value="Vaccinia Virus protein VP39"/>
    <property type="match status" value="1"/>
</dbReference>
<keyword evidence="2" id="KW-0808">Transferase</keyword>
<accession>A0ABT1XPN0</accession>
<name>A0ABT1XPN0_9SPHN</name>
<evidence type="ECO:0000313" key="2">
    <source>
        <dbReference type="EMBL" id="MCR2833204.1"/>
    </source>
</evidence>
<reference evidence="2 3" key="1">
    <citation type="submission" date="2022-08" db="EMBL/GenBank/DDBJ databases">
        <title>Polyphasic taxonomy analysis of Qipengyuania sp.RS5-5.</title>
        <authorList>
            <person name="Xamxidin M."/>
            <person name="Wu M."/>
        </authorList>
    </citation>
    <scope>NUCLEOTIDE SEQUENCE [LARGE SCALE GENOMIC DNA]</scope>
    <source>
        <strain evidence="2 3">RS5-5</strain>
    </source>
</reference>
<feature type="chain" id="PRO_5047018496" evidence="1">
    <location>
        <begin position="23"/>
        <end position="258"/>
    </location>
</feature>
<gene>
    <name evidence="2" type="ORF">NSO95_04550</name>
</gene>
<keyword evidence="3" id="KW-1185">Reference proteome</keyword>
<sequence>MRRHHLTLALALALGTATGVSADDHTAHNAVYAAAVAAPDRPAAARELDEGRKPAEVLAFFGLKPGMTAADLLTGEGYWAEIMDAVVGEQGAVIAYQPEQFYTDEQSKTAWAALEARSPNVTEIRYPFDAFAPPAGSLDFALINLSYHDLYWTSERYKIPLTDPDAYLAALYAAMRPGAVVGVIDHAGEGTDTRALVDATHRIDPSVVRADFERAGFEFVGETDILRNPEDDYSVNVFDPAIRGKTDRFVYKFRRPAR</sequence>
<dbReference type="InterPro" id="IPR016980">
    <property type="entry name" value="S-AdoMet-dep_MeTrfase_Alr7345"/>
</dbReference>
<evidence type="ECO:0000313" key="3">
    <source>
        <dbReference type="Proteomes" id="UP001206067"/>
    </source>
</evidence>
<comment type="caution">
    <text evidence="2">The sequence shown here is derived from an EMBL/GenBank/DDBJ whole genome shotgun (WGS) entry which is preliminary data.</text>
</comment>